<reference evidence="5 6" key="1">
    <citation type="submission" date="2022-01" db="EMBL/GenBank/DDBJ databases">
        <title>A chromosome-scale genome assembly of the false clownfish, Amphiprion ocellaris.</title>
        <authorList>
            <person name="Ryu T."/>
        </authorList>
    </citation>
    <scope>NUCLEOTIDE SEQUENCE [LARGE SCALE GENOMIC DNA]</scope>
</reference>
<keyword evidence="6" id="KW-1185">Reference proteome</keyword>
<dbReference type="SMART" id="SM00406">
    <property type="entry name" value="IGv"/>
    <property type="match status" value="1"/>
</dbReference>
<dbReference type="Pfam" id="PF07686">
    <property type="entry name" value="V-set"/>
    <property type="match status" value="1"/>
</dbReference>
<dbReference type="Gene3D" id="2.60.40.10">
    <property type="entry name" value="Immunoglobulins"/>
    <property type="match status" value="1"/>
</dbReference>
<dbReference type="PANTHER" id="PTHR23268:SF102">
    <property type="entry name" value="IMMUNOGLOBULIN V-SET DOMAIN-CONTAINING PROTEIN"/>
    <property type="match status" value="1"/>
</dbReference>
<dbReference type="GeneTree" id="ENSGT00940000170858"/>
<organism evidence="5 6">
    <name type="scientific">Amphiprion ocellaris</name>
    <name type="common">Clown anemonefish</name>
    <dbReference type="NCBI Taxonomy" id="80972"/>
    <lineage>
        <taxon>Eukaryota</taxon>
        <taxon>Metazoa</taxon>
        <taxon>Chordata</taxon>
        <taxon>Craniata</taxon>
        <taxon>Vertebrata</taxon>
        <taxon>Euteleostomi</taxon>
        <taxon>Actinopterygii</taxon>
        <taxon>Neopterygii</taxon>
        <taxon>Teleostei</taxon>
        <taxon>Neoteleostei</taxon>
        <taxon>Acanthomorphata</taxon>
        <taxon>Ovalentaria</taxon>
        <taxon>Pomacentridae</taxon>
        <taxon>Amphiprion</taxon>
    </lineage>
</organism>
<dbReference type="PANTHER" id="PTHR23268">
    <property type="entry name" value="T-CELL RECEPTOR BETA CHAIN"/>
    <property type="match status" value="1"/>
</dbReference>
<dbReference type="InterPro" id="IPR003599">
    <property type="entry name" value="Ig_sub"/>
</dbReference>
<evidence type="ECO:0000259" key="4">
    <source>
        <dbReference type="PROSITE" id="PS50835"/>
    </source>
</evidence>
<proteinExistence type="predicted"/>
<dbReference type="Proteomes" id="UP001501940">
    <property type="component" value="Chromosome 20"/>
</dbReference>
<feature type="signal peptide" evidence="3">
    <location>
        <begin position="1"/>
        <end position="22"/>
    </location>
</feature>
<sequence length="132" mass="14861">MSAKDKMIFLLILCLTVHQSPSDFLTKPGEEVQIFCSHNKTDYFQMLWYQRSPGETAMKLIGYLYVSDPTVEEQHKDNFNIIGDLSGSSKKNGSLKIQVVGPEQGAVYYCAASKAQEFREAEISKEITSDLL</sequence>
<dbReference type="GO" id="GO:0002376">
    <property type="term" value="P:immune system process"/>
    <property type="evidence" value="ECO:0007669"/>
    <property type="project" value="UniProtKB-KW"/>
</dbReference>
<reference evidence="5" key="3">
    <citation type="submission" date="2025-09" db="UniProtKB">
        <authorList>
            <consortium name="Ensembl"/>
        </authorList>
    </citation>
    <scope>IDENTIFICATION</scope>
</reference>
<evidence type="ECO:0000256" key="1">
    <source>
        <dbReference type="ARBA" id="ARBA00022729"/>
    </source>
</evidence>
<feature type="chain" id="PRO_5043434131" description="Ig-like domain-containing protein" evidence="3">
    <location>
        <begin position="23"/>
        <end position="132"/>
    </location>
</feature>
<feature type="domain" description="Ig-like" evidence="4">
    <location>
        <begin position="15"/>
        <end position="124"/>
    </location>
</feature>
<reference evidence="5" key="2">
    <citation type="submission" date="2025-08" db="UniProtKB">
        <authorList>
            <consortium name="Ensembl"/>
        </authorList>
    </citation>
    <scope>IDENTIFICATION</scope>
</reference>
<dbReference type="InterPro" id="IPR013106">
    <property type="entry name" value="Ig_V-set"/>
</dbReference>
<name>A0AAQ5XMA1_AMPOC</name>
<dbReference type="AlphaFoldDB" id="A0AAQ5XMA1"/>
<keyword evidence="2" id="KW-0391">Immunity</keyword>
<dbReference type="SMART" id="SM00409">
    <property type="entry name" value="IG"/>
    <property type="match status" value="1"/>
</dbReference>
<dbReference type="GO" id="GO:0007166">
    <property type="term" value="P:cell surface receptor signaling pathway"/>
    <property type="evidence" value="ECO:0007669"/>
    <property type="project" value="TreeGrafter"/>
</dbReference>
<dbReference type="Ensembl" id="ENSAOCT00000037259.1">
    <property type="protein sequence ID" value="ENSAOCP00000041679.1"/>
    <property type="gene ID" value="ENSAOCG00000031531.1"/>
</dbReference>
<evidence type="ECO:0000256" key="2">
    <source>
        <dbReference type="ARBA" id="ARBA00022859"/>
    </source>
</evidence>
<dbReference type="SUPFAM" id="SSF48726">
    <property type="entry name" value="Immunoglobulin"/>
    <property type="match status" value="1"/>
</dbReference>
<accession>A0AAQ5XMA1</accession>
<dbReference type="GO" id="GO:0005886">
    <property type="term" value="C:plasma membrane"/>
    <property type="evidence" value="ECO:0007669"/>
    <property type="project" value="TreeGrafter"/>
</dbReference>
<keyword evidence="1 3" id="KW-0732">Signal</keyword>
<dbReference type="PROSITE" id="PS50835">
    <property type="entry name" value="IG_LIKE"/>
    <property type="match status" value="1"/>
</dbReference>
<evidence type="ECO:0000313" key="6">
    <source>
        <dbReference type="Proteomes" id="UP001501940"/>
    </source>
</evidence>
<dbReference type="InterPro" id="IPR007110">
    <property type="entry name" value="Ig-like_dom"/>
</dbReference>
<dbReference type="InterPro" id="IPR013783">
    <property type="entry name" value="Ig-like_fold"/>
</dbReference>
<protein>
    <recommendedName>
        <fullName evidence="4">Ig-like domain-containing protein</fullName>
    </recommendedName>
</protein>
<dbReference type="InterPro" id="IPR036179">
    <property type="entry name" value="Ig-like_dom_sf"/>
</dbReference>
<evidence type="ECO:0000256" key="3">
    <source>
        <dbReference type="SAM" id="SignalP"/>
    </source>
</evidence>
<dbReference type="InterPro" id="IPR050413">
    <property type="entry name" value="TCR_beta_variable"/>
</dbReference>
<evidence type="ECO:0000313" key="5">
    <source>
        <dbReference type="Ensembl" id="ENSAOCP00000041679.1"/>
    </source>
</evidence>